<dbReference type="EMBL" id="CAXKWB010004640">
    <property type="protein sequence ID" value="CAL4074580.1"/>
    <property type="molecule type" value="Genomic_DNA"/>
</dbReference>
<evidence type="ECO:0000256" key="4">
    <source>
        <dbReference type="ARBA" id="ARBA00024195"/>
    </source>
</evidence>
<dbReference type="FunFam" id="2.40.10.10:FF:000038">
    <property type="entry name" value="Serine protease"/>
    <property type="match status" value="1"/>
</dbReference>
<dbReference type="Pfam" id="PF00089">
    <property type="entry name" value="Trypsin"/>
    <property type="match status" value="1"/>
</dbReference>
<comment type="caution">
    <text evidence="7">The sequence shown here is derived from an EMBL/GenBank/DDBJ whole genome shotgun (WGS) entry which is preliminary data.</text>
</comment>
<dbReference type="InterPro" id="IPR001254">
    <property type="entry name" value="Trypsin_dom"/>
</dbReference>
<dbReference type="GO" id="GO:0005576">
    <property type="term" value="C:extracellular region"/>
    <property type="evidence" value="ECO:0007669"/>
    <property type="project" value="UniProtKB-SubCell"/>
</dbReference>
<dbReference type="InterPro" id="IPR043504">
    <property type="entry name" value="Peptidase_S1_PA_chymotrypsin"/>
</dbReference>
<keyword evidence="8" id="KW-1185">Reference proteome</keyword>
<evidence type="ECO:0000256" key="1">
    <source>
        <dbReference type="ARBA" id="ARBA00004613"/>
    </source>
</evidence>
<dbReference type="CDD" id="cd00190">
    <property type="entry name" value="Tryp_SPc"/>
    <property type="match status" value="1"/>
</dbReference>
<dbReference type="PROSITE" id="PS50240">
    <property type="entry name" value="TRYPSIN_DOM"/>
    <property type="match status" value="1"/>
</dbReference>
<proteinExistence type="inferred from homology"/>
<feature type="compositionally biased region" description="Pro residues" evidence="5">
    <location>
        <begin position="93"/>
        <end position="102"/>
    </location>
</feature>
<feature type="domain" description="Peptidase S1" evidence="6">
    <location>
        <begin position="121"/>
        <end position="367"/>
    </location>
</feature>
<evidence type="ECO:0000256" key="3">
    <source>
        <dbReference type="ARBA" id="ARBA00023157"/>
    </source>
</evidence>
<feature type="region of interest" description="Disordered" evidence="5">
    <location>
        <begin position="367"/>
        <end position="392"/>
    </location>
</feature>
<dbReference type="SMART" id="SM00020">
    <property type="entry name" value="Tryp_SPc"/>
    <property type="match status" value="1"/>
</dbReference>
<dbReference type="PRINTS" id="PR00722">
    <property type="entry name" value="CHYMOTRYPSIN"/>
</dbReference>
<dbReference type="InterPro" id="IPR001314">
    <property type="entry name" value="Peptidase_S1A"/>
</dbReference>
<evidence type="ECO:0000256" key="5">
    <source>
        <dbReference type="SAM" id="MobiDB-lite"/>
    </source>
</evidence>
<dbReference type="InterPro" id="IPR009003">
    <property type="entry name" value="Peptidase_S1_PA"/>
</dbReference>
<dbReference type="AlphaFoldDB" id="A0AAV2Q9R7"/>
<keyword evidence="3" id="KW-1015">Disulfide bond</keyword>
<protein>
    <recommendedName>
        <fullName evidence="6">Peptidase S1 domain-containing protein</fullName>
    </recommendedName>
</protein>
<dbReference type="PANTHER" id="PTHR24256">
    <property type="entry name" value="TRYPTASE-RELATED"/>
    <property type="match status" value="1"/>
</dbReference>
<dbReference type="GO" id="GO:0004252">
    <property type="term" value="F:serine-type endopeptidase activity"/>
    <property type="evidence" value="ECO:0007669"/>
    <property type="project" value="InterPro"/>
</dbReference>
<keyword evidence="2" id="KW-0964">Secreted</keyword>
<feature type="region of interest" description="Disordered" evidence="5">
    <location>
        <begin position="89"/>
        <end position="109"/>
    </location>
</feature>
<feature type="non-terminal residue" evidence="7">
    <location>
        <position position="1"/>
    </location>
</feature>
<dbReference type="Proteomes" id="UP001497623">
    <property type="component" value="Unassembled WGS sequence"/>
</dbReference>
<name>A0AAV2Q9R7_MEGNR</name>
<feature type="compositionally biased region" description="Polar residues" evidence="5">
    <location>
        <begin position="381"/>
        <end position="392"/>
    </location>
</feature>
<organism evidence="7 8">
    <name type="scientific">Meganyctiphanes norvegica</name>
    <name type="common">Northern krill</name>
    <name type="synonym">Thysanopoda norvegica</name>
    <dbReference type="NCBI Taxonomy" id="48144"/>
    <lineage>
        <taxon>Eukaryota</taxon>
        <taxon>Metazoa</taxon>
        <taxon>Ecdysozoa</taxon>
        <taxon>Arthropoda</taxon>
        <taxon>Crustacea</taxon>
        <taxon>Multicrustacea</taxon>
        <taxon>Malacostraca</taxon>
        <taxon>Eumalacostraca</taxon>
        <taxon>Eucarida</taxon>
        <taxon>Euphausiacea</taxon>
        <taxon>Euphausiidae</taxon>
        <taxon>Meganyctiphanes</taxon>
    </lineage>
</organism>
<reference evidence="7 8" key="1">
    <citation type="submission" date="2024-05" db="EMBL/GenBank/DDBJ databases">
        <authorList>
            <person name="Wallberg A."/>
        </authorList>
    </citation>
    <scope>NUCLEOTIDE SEQUENCE [LARGE SCALE GENOMIC DNA]</scope>
</reference>
<dbReference type="InterPro" id="IPR051487">
    <property type="entry name" value="Ser/Thr_Proteases_Immune/Dev"/>
</dbReference>
<sequence length="392" mass="40860">GGAGNVQNQAGPPGPPGQVVPSPGSGPCNCVPIQNCADPSSDPTSVQPSIGTNGAPVLDAVDPRRVVLNVDDRQASICGGAIQICCDNVRQDPGPPPPPPSVPRGSDECGIRSTNGVGVTITGSAFQNGQAQIGEFPWMVAVLDKANNYIGGASLVHPRVVLTAAHKVHDKVANNMVARIGDWDLSNTDEPIPLQNIDVAQMVLHPTFDRPTLVNDVALLILQRDAALSDVVMPICLPQPNTNFDFSSCIITGWGKDVFGTTGKYSQILKEVSVPAVSHGQCQSMLRNTRLGSTFTLHNSFNCAGGNGEDACTGDGGSPLVCPNPSNPNEYVQMGVVAWGIGCGEFGSPGVYGSIPHTVDWIRGELQKQPKPQGGGFDIRTGQQPSNPRAGV</sequence>
<evidence type="ECO:0000259" key="6">
    <source>
        <dbReference type="PROSITE" id="PS50240"/>
    </source>
</evidence>
<dbReference type="Gene3D" id="2.40.10.10">
    <property type="entry name" value="Trypsin-like serine proteases"/>
    <property type="match status" value="2"/>
</dbReference>
<evidence type="ECO:0000313" key="8">
    <source>
        <dbReference type="Proteomes" id="UP001497623"/>
    </source>
</evidence>
<dbReference type="SUPFAM" id="SSF50494">
    <property type="entry name" value="Trypsin-like serine proteases"/>
    <property type="match status" value="1"/>
</dbReference>
<accession>A0AAV2Q9R7</accession>
<comment type="subcellular location">
    <subcellularLocation>
        <location evidence="1">Secreted</location>
    </subcellularLocation>
</comment>
<dbReference type="GO" id="GO:0006508">
    <property type="term" value="P:proteolysis"/>
    <property type="evidence" value="ECO:0007669"/>
    <property type="project" value="InterPro"/>
</dbReference>
<evidence type="ECO:0000313" key="7">
    <source>
        <dbReference type="EMBL" id="CAL4074580.1"/>
    </source>
</evidence>
<evidence type="ECO:0000256" key="2">
    <source>
        <dbReference type="ARBA" id="ARBA00022525"/>
    </source>
</evidence>
<feature type="region of interest" description="Disordered" evidence="5">
    <location>
        <begin position="1"/>
        <end position="26"/>
    </location>
</feature>
<comment type="similarity">
    <text evidence="4">Belongs to the peptidase S1 family. CLIP subfamily.</text>
</comment>
<gene>
    <name evidence="7" type="ORF">MNOR_LOCUS9541</name>
</gene>
<feature type="compositionally biased region" description="Low complexity" evidence="5">
    <location>
        <begin position="1"/>
        <end position="11"/>
    </location>
</feature>